<comment type="similarity">
    <text evidence="1">Belongs to the asp23 family.</text>
</comment>
<proteinExistence type="inferred from homology"/>
<evidence type="ECO:0000313" key="3">
    <source>
        <dbReference type="EMBL" id="MFC7343719.1"/>
    </source>
</evidence>
<dbReference type="RefSeq" id="WP_380671102.1">
    <property type="nucleotide sequence ID" value="NZ_JBHTCJ010000011.1"/>
</dbReference>
<gene>
    <name evidence="3" type="ORF">ACFQRI_20125</name>
</gene>
<reference evidence="4" key="1">
    <citation type="journal article" date="2019" name="Int. J. Syst. Evol. Microbiol.">
        <title>The Global Catalogue of Microorganisms (GCM) 10K type strain sequencing project: providing services to taxonomists for standard genome sequencing and annotation.</title>
        <authorList>
            <consortium name="The Broad Institute Genomics Platform"/>
            <consortium name="The Broad Institute Genome Sequencing Center for Infectious Disease"/>
            <person name="Wu L."/>
            <person name="Ma J."/>
        </authorList>
    </citation>
    <scope>NUCLEOTIDE SEQUENCE [LARGE SCALE GENOMIC DNA]</scope>
    <source>
        <strain evidence="4">WLHS5</strain>
    </source>
</reference>
<accession>A0ABW2LPJ3</accession>
<name>A0ABW2LPJ3_9PSEU</name>
<protein>
    <submittedName>
        <fullName evidence="3">Asp23/Gls24 family envelope stress response protein</fullName>
    </submittedName>
</protein>
<feature type="region of interest" description="Disordered" evidence="2">
    <location>
        <begin position="1"/>
        <end position="45"/>
    </location>
</feature>
<dbReference type="Proteomes" id="UP001596504">
    <property type="component" value="Unassembled WGS sequence"/>
</dbReference>
<evidence type="ECO:0000313" key="4">
    <source>
        <dbReference type="Proteomes" id="UP001596504"/>
    </source>
</evidence>
<dbReference type="PANTHER" id="PTHR34297:SF3">
    <property type="entry name" value="ALKALINE SHOCK PROTEIN 23"/>
    <property type="match status" value="1"/>
</dbReference>
<dbReference type="InterPro" id="IPR005531">
    <property type="entry name" value="Asp23"/>
</dbReference>
<evidence type="ECO:0000256" key="1">
    <source>
        <dbReference type="ARBA" id="ARBA00005721"/>
    </source>
</evidence>
<keyword evidence="4" id="KW-1185">Reference proteome</keyword>
<feature type="compositionally biased region" description="Low complexity" evidence="2">
    <location>
        <begin position="18"/>
        <end position="38"/>
    </location>
</feature>
<sequence>MAERSRGKRSTETESNESGWSTTAAGGAGTASRGGETTQVAESPKGRTTIAATVVQQVARIATEEISGVHAIGGGVERAFGAIRERIPGASSSRTSGVAVEVGEAQAAVDLEIVVEHGAALMDLAQAVRRNVINAVQRMTGLEVVEVNIAVNDVHLPEEDEQQSDAQTRVE</sequence>
<dbReference type="PANTHER" id="PTHR34297">
    <property type="entry name" value="HYPOTHETICAL CYTOSOLIC PROTEIN-RELATED"/>
    <property type="match status" value="1"/>
</dbReference>
<evidence type="ECO:0000256" key="2">
    <source>
        <dbReference type="SAM" id="MobiDB-lite"/>
    </source>
</evidence>
<dbReference type="Pfam" id="PF03780">
    <property type="entry name" value="Asp23"/>
    <property type="match status" value="1"/>
</dbReference>
<dbReference type="EMBL" id="JBHTCJ010000011">
    <property type="protein sequence ID" value="MFC7343719.1"/>
    <property type="molecule type" value="Genomic_DNA"/>
</dbReference>
<comment type="caution">
    <text evidence="3">The sequence shown here is derived from an EMBL/GenBank/DDBJ whole genome shotgun (WGS) entry which is preliminary data.</text>
</comment>
<organism evidence="3 4">
    <name type="scientific">Saccharopolyspora griseoalba</name>
    <dbReference type="NCBI Taxonomy" id="1431848"/>
    <lineage>
        <taxon>Bacteria</taxon>
        <taxon>Bacillati</taxon>
        <taxon>Actinomycetota</taxon>
        <taxon>Actinomycetes</taxon>
        <taxon>Pseudonocardiales</taxon>
        <taxon>Pseudonocardiaceae</taxon>
        <taxon>Saccharopolyspora</taxon>
    </lineage>
</organism>
<feature type="compositionally biased region" description="Basic and acidic residues" evidence="2">
    <location>
        <begin position="1"/>
        <end position="12"/>
    </location>
</feature>